<sequence>MVKDLQIVHRDGAGREVQVPVGMAAGVPLAEREPVWVPLRHPSERSIVTWWWSATSGKHVGCRSLERLSVAMLLDFNPKVADFTAWTARLEWTERGRSRRLVPDFFVRTTSGATVVVSCPPASGASSRWERQREVLQQACREAGWEMGSPRLPNKTALANLRWASRYRHPRIGDHAVERDLMQAFARPRPLLEGVQAVPAPQLLVLPRLYHLLWRRKLTIDWSVPLGPGSVVECGGSAPEAMRRPFTVGQEP</sequence>
<dbReference type="EMBL" id="RIBZ01000326">
    <property type="protein sequence ID" value="RNG17860.1"/>
    <property type="molecule type" value="Genomic_DNA"/>
</dbReference>
<dbReference type="GO" id="GO:0004519">
    <property type="term" value="F:endonuclease activity"/>
    <property type="evidence" value="ECO:0007669"/>
    <property type="project" value="UniProtKB-KW"/>
</dbReference>
<keyword evidence="1" id="KW-0255">Endonuclease</keyword>
<dbReference type="AlphaFoldDB" id="A0A3M8VJR7"/>
<name>A0A3M8VJR7_9ACTN</name>
<protein>
    <submittedName>
        <fullName evidence="1">TnsA-like heteromeric transposase endonuclease subunit</fullName>
    </submittedName>
</protein>
<keyword evidence="1" id="KW-0378">Hydrolase</keyword>
<keyword evidence="2" id="KW-1185">Reference proteome</keyword>
<organism evidence="1 2">
    <name type="scientific">Streptomyces botrytidirepellens</name>
    <dbReference type="NCBI Taxonomy" id="2486417"/>
    <lineage>
        <taxon>Bacteria</taxon>
        <taxon>Bacillati</taxon>
        <taxon>Actinomycetota</taxon>
        <taxon>Actinomycetes</taxon>
        <taxon>Kitasatosporales</taxon>
        <taxon>Streptomycetaceae</taxon>
        <taxon>Streptomyces</taxon>
    </lineage>
</organism>
<reference evidence="1 2" key="1">
    <citation type="submission" date="2018-11" db="EMBL/GenBank/DDBJ databases">
        <title>The Potential of Streptomyces as Biocontrol Agents against the Tomato grey mould, Botrytis cinerea (Gray mold) Frontiers in Microbiology.</title>
        <authorList>
            <person name="Li D."/>
        </authorList>
    </citation>
    <scope>NUCLEOTIDE SEQUENCE [LARGE SCALE GENOMIC DNA]</scope>
    <source>
        <strain evidence="1 2">NEAU-LD23</strain>
    </source>
</reference>
<dbReference type="NCBIfam" id="NF033179">
    <property type="entry name" value="TnsA_like_Actin"/>
    <property type="match status" value="1"/>
</dbReference>
<proteinExistence type="predicted"/>
<comment type="caution">
    <text evidence="1">The sequence shown here is derived from an EMBL/GenBank/DDBJ whole genome shotgun (WGS) entry which is preliminary data.</text>
</comment>
<accession>A0A3M8VJR7</accession>
<dbReference type="InterPro" id="IPR048000">
    <property type="entry name" value="TnsA-like"/>
</dbReference>
<gene>
    <name evidence="1" type="ORF">EEJ42_29160</name>
</gene>
<dbReference type="Proteomes" id="UP000275401">
    <property type="component" value="Unassembled WGS sequence"/>
</dbReference>
<evidence type="ECO:0000313" key="2">
    <source>
        <dbReference type="Proteomes" id="UP000275401"/>
    </source>
</evidence>
<keyword evidence="1" id="KW-0540">Nuclease</keyword>
<evidence type="ECO:0000313" key="1">
    <source>
        <dbReference type="EMBL" id="RNG17860.1"/>
    </source>
</evidence>